<organism evidence="1 2">
    <name type="scientific">Halorutilus salinus</name>
    <dbReference type="NCBI Taxonomy" id="2487751"/>
    <lineage>
        <taxon>Archaea</taxon>
        <taxon>Methanobacteriati</taxon>
        <taxon>Methanobacteriota</taxon>
        <taxon>Stenosarchaea group</taxon>
        <taxon>Halobacteria</taxon>
        <taxon>Halorutilales</taxon>
        <taxon>Halorutilaceae</taxon>
        <taxon>Halorutilus</taxon>
    </lineage>
</organism>
<dbReference type="Pfam" id="PF05960">
    <property type="entry name" value="DUF885"/>
    <property type="match status" value="1"/>
</dbReference>
<reference evidence="1" key="1">
    <citation type="submission" date="2022-09" db="EMBL/GenBank/DDBJ databases">
        <title>Haloadaptaus new haloarchaeum isolated from saline soil.</title>
        <authorList>
            <person name="Duran-Viseras A."/>
            <person name="Sanchez-Porro C."/>
            <person name="Ventosa A."/>
        </authorList>
    </citation>
    <scope>NUCLEOTIDE SEQUENCE</scope>
    <source>
        <strain evidence="1">F3-133</strain>
    </source>
</reference>
<dbReference type="PANTHER" id="PTHR33361:SF2">
    <property type="entry name" value="DUF885 DOMAIN-CONTAINING PROTEIN"/>
    <property type="match status" value="1"/>
</dbReference>
<accession>A0A9Q4C601</accession>
<dbReference type="PANTHER" id="PTHR33361">
    <property type="entry name" value="GLR0591 PROTEIN"/>
    <property type="match status" value="1"/>
</dbReference>
<keyword evidence="2" id="KW-1185">Reference proteome</keyword>
<proteinExistence type="predicted"/>
<evidence type="ECO:0000313" key="2">
    <source>
        <dbReference type="Proteomes" id="UP001149411"/>
    </source>
</evidence>
<name>A0A9Q4C601_9EURY</name>
<dbReference type="EMBL" id="RKLV01000011">
    <property type="protein sequence ID" value="MCX2819722.1"/>
    <property type="molecule type" value="Genomic_DNA"/>
</dbReference>
<dbReference type="RefSeq" id="WP_266088248.1">
    <property type="nucleotide sequence ID" value="NZ_RKLV01000011.1"/>
</dbReference>
<evidence type="ECO:0000313" key="1">
    <source>
        <dbReference type="EMBL" id="MCX2819722.1"/>
    </source>
</evidence>
<dbReference type="InterPro" id="IPR010281">
    <property type="entry name" value="DUF885"/>
</dbReference>
<protein>
    <submittedName>
        <fullName evidence="1">DUF885 family protein</fullName>
    </submittedName>
</protein>
<comment type="caution">
    <text evidence="1">The sequence shown here is derived from an EMBL/GenBank/DDBJ whole genome shotgun (WGS) entry which is preliminary data.</text>
</comment>
<gene>
    <name evidence="1" type="ORF">EGH25_10220</name>
</gene>
<dbReference type="AlphaFoldDB" id="A0A9Q4C601"/>
<sequence length="501" mass="55347">MTLNDLLDGYLDGTLERNPHVATVLGVHKYDDELPSGTRASVEEEIDTARSLRDELNGTDGYEAELVRASLDYDLYEMDELRLWERDPQAADAVVSFVYPLYTRNFAPFHERVESIADRLEDVPGYLEESRERVVEPVDAWVETEKEACETVPGFLQLIADEAGGMERQDLAYRVSVACENTVDALDEHLEWLESLGTRSDWRIGRDALDELLARRCMPPSDEVLTLAEEEVEKANDALADAVEALGAEPTDAVDAVEHDRPEPDAVLDEYLGAAREARSFASSVVELPEEGVNVAETPEHIAPLVPDTAYLEPTPFGDETPAYYVTPPGDHPRAEIAGRAVTDLYPGEHLQKTFERASASNPVILAGRFNAFGDDFAEGWKGYVERLGVEHGYGDARYEAYVARNRLVAACRALVDIKLQTGEMTVRDAASYLADEAGVEGEEAVAEVRGYGREPGAQVSRLVGTRALLELCDGRDASFRSRLLEGGGVPVEFHRRRIGD</sequence>
<dbReference type="Proteomes" id="UP001149411">
    <property type="component" value="Unassembled WGS sequence"/>
</dbReference>